<dbReference type="InterPro" id="IPR018958">
    <property type="entry name" value="Knr4/Smi1-like_dom"/>
</dbReference>
<keyword evidence="3" id="KW-1185">Reference proteome</keyword>
<gene>
    <name evidence="2" type="ORF">P6P90_16580</name>
</gene>
<proteinExistence type="predicted"/>
<evidence type="ECO:0000313" key="2">
    <source>
        <dbReference type="EMBL" id="MDG5755513.1"/>
    </source>
</evidence>
<dbReference type="Proteomes" id="UP001218246">
    <property type="component" value="Unassembled WGS sequence"/>
</dbReference>
<protein>
    <submittedName>
        <fullName evidence="2">SMI1/KNR4 family protein</fullName>
    </submittedName>
</protein>
<name>A0ABT6H9F9_9BACI</name>
<dbReference type="EMBL" id="JARULN010000031">
    <property type="protein sequence ID" value="MDG5755513.1"/>
    <property type="molecule type" value="Genomic_DNA"/>
</dbReference>
<accession>A0ABT6H9F9</accession>
<reference evidence="2 3" key="1">
    <citation type="submission" date="2023-04" db="EMBL/GenBank/DDBJ databases">
        <title>Ectobacillus antri isolated from activated sludge.</title>
        <authorList>
            <person name="Yan P."/>
            <person name="Liu X."/>
        </authorList>
    </citation>
    <scope>NUCLEOTIDE SEQUENCE [LARGE SCALE GENOMIC DNA]</scope>
    <source>
        <strain evidence="2 3">C18H</strain>
    </source>
</reference>
<evidence type="ECO:0000259" key="1">
    <source>
        <dbReference type="Pfam" id="PF09346"/>
    </source>
</evidence>
<sequence>MNINAVGTATDESIEELEQLLGCNLPEDYMGFLRKCNGGLR</sequence>
<dbReference type="Gene3D" id="3.40.1580.10">
    <property type="entry name" value="SMI1/KNR4-like"/>
    <property type="match status" value="1"/>
</dbReference>
<comment type="caution">
    <text evidence="2">The sequence shown here is derived from an EMBL/GenBank/DDBJ whole genome shotgun (WGS) entry which is preliminary data.</text>
</comment>
<feature type="domain" description="Knr4/Smi1-like" evidence="1">
    <location>
        <begin position="9"/>
        <end position="39"/>
    </location>
</feature>
<dbReference type="InterPro" id="IPR037883">
    <property type="entry name" value="Knr4/Smi1-like_sf"/>
</dbReference>
<organism evidence="2 3">
    <name type="scientific">Ectobacillus antri</name>
    <dbReference type="NCBI Taxonomy" id="2486280"/>
    <lineage>
        <taxon>Bacteria</taxon>
        <taxon>Bacillati</taxon>
        <taxon>Bacillota</taxon>
        <taxon>Bacilli</taxon>
        <taxon>Bacillales</taxon>
        <taxon>Bacillaceae</taxon>
        <taxon>Ectobacillus</taxon>
    </lineage>
</organism>
<evidence type="ECO:0000313" key="3">
    <source>
        <dbReference type="Proteomes" id="UP001218246"/>
    </source>
</evidence>
<dbReference type="SUPFAM" id="SSF160631">
    <property type="entry name" value="SMI1/KNR4-like"/>
    <property type="match status" value="1"/>
</dbReference>
<dbReference type="Pfam" id="PF09346">
    <property type="entry name" value="SMI1_KNR4"/>
    <property type="match status" value="1"/>
</dbReference>